<reference evidence="3 4" key="1">
    <citation type="journal article" date="2023" name="Nucleic Acids Res.">
        <title>The hologenome of Daphnia magna reveals possible DNA methylation and microbiome-mediated evolution of the host genome.</title>
        <authorList>
            <person name="Chaturvedi A."/>
            <person name="Li X."/>
            <person name="Dhandapani V."/>
            <person name="Marshall H."/>
            <person name="Kissane S."/>
            <person name="Cuenca-Cambronero M."/>
            <person name="Asole G."/>
            <person name="Calvet F."/>
            <person name="Ruiz-Romero M."/>
            <person name="Marangio P."/>
            <person name="Guigo R."/>
            <person name="Rago D."/>
            <person name="Mirbahai L."/>
            <person name="Eastwood N."/>
            <person name="Colbourne J.K."/>
            <person name="Zhou J."/>
            <person name="Mallon E."/>
            <person name="Orsini L."/>
        </authorList>
    </citation>
    <scope>NUCLEOTIDE SEQUENCE [LARGE SCALE GENOMIC DNA]</scope>
    <source>
        <strain evidence="3">LRV0_1</strain>
    </source>
</reference>
<feature type="signal peptide" evidence="1">
    <location>
        <begin position="1"/>
        <end position="19"/>
    </location>
</feature>
<evidence type="ECO:0000256" key="1">
    <source>
        <dbReference type="SAM" id="SignalP"/>
    </source>
</evidence>
<protein>
    <recommendedName>
        <fullName evidence="2">MAM domain-containing protein</fullName>
    </recommendedName>
</protein>
<name>A0ABQ9ZSY8_9CRUS</name>
<proteinExistence type="predicted"/>
<dbReference type="EMBL" id="JAOYFB010000005">
    <property type="protein sequence ID" value="KAK4015851.1"/>
    <property type="molecule type" value="Genomic_DNA"/>
</dbReference>
<dbReference type="InterPro" id="IPR013320">
    <property type="entry name" value="ConA-like_dom_sf"/>
</dbReference>
<keyword evidence="1" id="KW-0732">Signal</keyword>
<dbReference type="Proteomes" id="UP001234178">
    <property type="component" value="Unassembled WGS sequence"/>
</dbReference>
<keyword evidence="4" id="KW-1185">Reference proteome</keyword>
<accession>A0ABQ9ZSY8</accession>
<evidence type="ECO:0000313" key="4">
    <source>
        <dbReference type="Proteomes" id="UP001234178"/>
    </source>
</evidence>
<comment type="caution">
    <text evidence="3">The sequence shown here is derived from an EMBL/GenBank/DDBJ whole genome shotgun (WGS) entry which is preliminary data.</text>
</comment>
<dbReference type="PROSITE" id="PS50060">
    <property type="entry name" value="MAM_2"/>
    <property type="match status" value="1"/>
</dbReference>
<gene>
    <name evidence="3" type="ORF">OUZ56_030823</name>
</gene>
<feature type="chain" id="PRO_5045949739" description="MAM domain-containing protein" evidence="1">
    <location>
        <begin position="20"/>
        <end position="215"/>
    </location>
</feature>
<sequence length="215" mass="23616">MSNSFRLFLAVTTIAVCWSNHVPVSRQNTRLGVSLVDIKTKLTRTSVNNDFESGSPDPWIDTSPTSVYWNVEDFSTPTEVNYPPPTPSMGTKYLRATRDSQLAPGLLILRTVTFTAFPGDAISFKFWIRSKYTGGNTLDLVLVIDDVETTLLALSSYSTSVNVEWRTASSSFPISTPTNLTLIFYGYCGGNSEDAIAIDDILFNSSITEQGTPNS</sequence>
<dbReference type="InterPro" id="IPR000998">
    <property type="entry name" value="MAM_dom"/>
</dbReference>
<evidence type="ECO:0000259" key="2">
    <source>
        <dbReference type="PROSITE" id="PS50060"/>
    </source>
</evidence>
<feature type="domain" description="MAM" evidence="2">
    <location>
        <begin position="47"/>
        <end position="210"/>
    </location>
</feature>
<dbReference type="Pfam" id="PF00629">
    <property type="entry name" value="MAM"/>
    <property type="match status" value="1"/>
</dbReference>
<evidence type="ECO:0000313" key="3">
    <source>
        <dbReference type="EMBL" id="KAK4015851.1"/>
    </source>
</evidence>
<dbReference type="SUPFAM" id="SSF49899">
    <property type="entry name" value="Concanavalin A-like lectins/glucanases"/>
    <property type="match status" value="1"/>
</dbReference>
<organism evidence="3 4">
    <name type="scientific">Daphnia magna</name>
    <dbReference type="NCBI Taxonomy" id="35525"/>
    <lineage>
        <taxon>Eukaryota</taxon>
        <taxon>Metazoa</taxon>
        <taxon>Ecdysozoa</taxon>
        <taxon>Arthropoda</taxon>
        <taxon>Crustacea</taxon>
        <taxon>Branchiopoda</taxon>
        <taxon>Diplostraca</taxon>
        <taxon>Cladocera</taxon>
        <taxon>Anomopoda</taxon>
        <taxon>Daphniidae</taxon>
        <taxon>Daphnia</taxon>
    </lineage>
</organism>
<dbReference type="Gene3D" id="2.60.120.200">
    <property type="match status" value="1"/>
</dbReference>